<dbReference type="PROSITE" id="PS50048">
    <property type="entry name" value="ZN2_CY6_FUNGAL_2"/>
    <property type="match status" value="1"/>
</dbReference>
<protein>
    <submittedName>
        <fullName evidence="9">Transcription factor asR3</fullName>
    </submittedName>
</protein>
<keyword evidence="4" id="KW-0238">DNA-binding</keyword>
<keyword evidence="10" id="KW-1185">Reference proteome</keyword>
<gene>
    <name evidence="9" type="ORF">HII31_05618</name>
</gene>
<keyword evidence="2" id="KW-0862">Zinc</keyword>
<dbReference type="SMART" id="SM00066">
    <property type="entry name" value="GAL4"/>
    <property type="match status" value="1"/>
</dbReference>
<dbReference type="InterPro" id="IPR051430">
    <property type="entry name" value="Fungal_TF_Env_Response"/>
</dbReference>
<dbReference type="GO" id="GO:0005634">
    <property type="term" value="C:nucleus"/>
    <property type="evidence" value="ECO:0007669"/>
    <property type="project" value="TreeGrafter"/>
</dbReference>
<evidence type="ECO:0000256" key="4">
    <source>
        <dbReference type="ARBA" id="ARBA00023125"/>
    </source>
</evidence>
<dbReference type="InterPro" id="IPR001138">
    <property type="entry name" value="Zn2Cys6_DnaBD"/>
</dbReference>
<reference evidence="9" key="1">
    <citation type="submission" date="2020-04" db="EMBL/GenBank/DDBJ databases">
        <title>Draft genome resource of the tomato pathogen Pseudocercospora fuligena.</title>
        <authorList>
            <person name="Zaccaron A."/>
        </authorList>
    </citation>
    <scope>NUCLEOTIDE SEQUENCE</scope>
    <source>
        <strain evidence="9">PF001</strain>
    </source>
</reference>
<dbReference type="Proteomes" id="UP000660729">
    <property type="component" value="Unassembled WGS sequence"/>
</dbReference>
<feature type="compositionally biased region" description="Polar residues" evidence="7">
    <location>
        <begin position="79"/>
        <end position="102"/>
    </location>
</feature>
<dbReference type="Pfam" id="PF00172">
    <property type="entry name" value="Zn_clus"/>
    <property type="match status" value="1"/>
</dbReference>
<dbReference type="InterPro" id="IPR036864">
    <property type="entry name" value="Zn2-C6_fun-type_DNA-bd_sf"/>
</dbReference>
<feature type="region of interest" description="Disordered" evidence="7">
    <location>
        <begin position="57"/>
        <end position="116"/>
    </location>
</feature>
<evidence type="ECO:0000256" key="3">
    <source>
        <dbReference type="ARBA" id="ARBA00023015"/>
    </source>
</evidence>
<sequence>MTETVRRKHKRPRPQSSCAICHRRKVRCDKKLPCGPCQKHGCADECRFDGIPAQIEEEPSLDIHGSGEIDGRRGEQHENSITPSNETTSQSILTPESLTLPSPRQKPAEEYAHRNSFSTTRFETHDWPSNGPWRGRTHTSGVLQHLDPIMRYLGSDWTSGSQLHDDGTILSRSQELNKSADSLKSVGDDLSNNVYDEMAHIATSCDLMLRYFQTWDTVFPLVDQVPFGIDYNNMLANPRSVPVCFVLNVLVMQALANATYPANEAPIAKETVRRWLDLASAIPVSAMAFGEIHVHSVQMFALINLADQVLSLDSTGGYIKSGVVVRSAMIRGLHLSDGVRLSSPESGIDEQKLWHSVVEIDQHACLAAGMPPSVPSLPADEMSVDGSSSHDLHHSLDQTSLQTLLVSTLPIRHKILVALNGERRLRFEQVVELSGELTRAFAPVSTREDVPEAQKTFQYKYISFVYARFLAALHRPFATMSDPAFYLSRSLAVRLSKRYLRDLSVAYRRQGPVDHFDALLPSNGIIFRSEALQALLVCCHEVIREDNAMQMALSSPDEGRTSVKEAIKDIFGILEERVQLHELPERFFLAPAMVYAHCIATARTRPESEEYRRAMAEAGREALRIVNPCAGTACTT</sequence>
<dbReference type="GO" id="GO:0008270">
    <property type="term" value="F:zinc ion binding"/>
    <property type="evidence" value="ECO:0007669"/>
    <property type="project" value="InterPro"/>
</dbReference>
<name>A0A8H6RLY9_9PEZI</name>
<evidence type="ECO:0000256" key="5">
    <source>
        <dbReference type="ARBA" id="ARBA00023163"/>
    </source>
</evidence>
<evidence type="ECO:0000259" key="8">
    <source>
        <dbReference type="PROSITE" id="PS50048"/>
    </source>
</evidence>
<dbReference type="OrthoDB" id="4337792at2759"/>
<dbReference type="CDD" id="cd12148">
    <property type="entry name" value="fungal_TF_MHR"/>
    <property type="match status" value="1"/>
</dbReference>
<evidence type="ECO:0000256" key="2">
    <source>
        <dbReference type="ARBA" id="ARBA00022833"/>
    </source>
</evidence>
<keyword evidence="3" id="KW-0805">Transcription regulation</keyword>
<proteinExistence type="predicted"/>
<keyword evidence="5" id="KW-0804">Transcription</keyword>
<keyword evidence="1" id="KW-0479">Metal-binding</keyword>
<keyword evidence="6" id="KW-0539">Nucleus</keyword>
<dbReference type="EMBL" id="JABCIY010000096">
    <property type="protein sequence ID" value="KAF7193057.1"/>
    <property type="molecule type" value="Genomic_DNA"/>
</dbReference>
<dbReference type="GO" id="GO:0001228">
    <property type="term" value="F:DNA-binding transcription activator activity, RNA polymerase II-specific"/>
    <property type="evidence" value="ECO:0007669"/>
    <property type="project" value="TreeGrafter"/>
</dbReference>
<evidence type="ECO:0000256" key="6">
    <source>
        <dbReference type="ARBA" id="ARBA00023242"/>
    </source>
</evidence>
<organism evidence="9 10">
    <name type="scientific">Pseudocercospora fuligena</name>
    <dbReference type="NCBI Taxonomy" id="685502"/>
    <lineage>
        <taxon>Eukaryota</taxon>
        <taxon>Fungi</taxon>
        <taxon>Dikarya</taxon>
        <taxon>Ascomycota</taxon>
        <taxon>Pezizomycotina</taxon>
        <taxon>Dothideomycetes</taxon>
        <taxon>Dothideomycetidae</taxon>
        <taxon>Mycosphaerellales</taxon>
        <taxon>Mycosphaerellaceae</taxon>
        <taxon>Pseudocercospora</taxon>
    </lineage>
</organism>
<dbReference type="AlphaFoldDB" id="A0A8H6RLY9"/>
<accession>A0A8H6RLY9</accession>
<dbReference type="PANTHER" id="PTHR31944">
    <property type="entry name" value="HEME-RESPONSIVE ZINC FINGER TRANSCRIPTION FACTOR HAP1"/>
    <property type="match status" value="1"/>
</dbReference>
<feature type="compositionally biased region" description="Basic and acidic residues" evidence="7">
    <location>
        <begin position="65"/>
        <end position="78"/>
    </location>
</feature>
<dbReference type="PROSITE" id="PS00463">
    <property type="entry name" value="ZN2_CY6_FUNGAL_1"/>
    <property type="match status" value="1"/>
</dbReference>
<evidence type="ECO:0000313" key="9">
    <source>
        <dbReference type="EMBL" id="KAF7193057.1"/>
    </source>
</evidence>
<dbReference type="PANTHER" id="PTHR31944:SF131">
    <property type="entry name" value="HEME-RESPONSIVE ZINC FINGER TRANSCRIPTION FACTOR HAP1"/>
    <property type="match status" value="1"/>
</dbReference>
<evidence type="ECO:0000313" key="10">
    <source>
        <dbReference type="Proteomes" id="UP000660729"/>
    </source>
</evidence>
<comment type="caution">
    <text evidence="9">The sequence shown here is derived from an EMBL/GenBank/DDBJ whole genome shotgun (WGS) entry which is preliminary data.</text>
</comment>
<dbReference type="SUPFAM" id="SSF57701">
    <property type="entry name" value="Zn2/Cys6 DNA-binding domain"/>
    <property type="match status" value="1"/>
</dbReference>
<dbReference type="CDD" id="cd00067">
    <property type="entry name" value="GAL4"/>
    <property type="match status" value="1"/>
</dbReference>
<feature type="domain" description="Zn(2)-C6 fungal-type" evidence="8">
    <location>
        <begin position="17"/>
        <end position="48"/>
    </location>
</feature>
<evidence type="ECO:0000256" key="1">
    <source>
        <dbReference type="ARBA" id="ARBA00022723"/>
    </source>
</evidence>
<evidence type="ECO:0000256" key="7">
    <source>
        <dbReference type="SAM" id="MobiDB-lite"/>
    </source>
</evidence>
<dbReference type="GO" id="GO:0000978">
    <property type="term" value="F:RNA polymerase II cis-regulatory region sequence-specific DNA binding"/>
    <property type="evidence" value="ECO:0007669"/>
    <property type="project" value="TreeGrafter"/>
</dbReference>
<dbReference type="Gene3D" id="4.10.240.10">
    <property type="entry name" value="Zn(2)-C6 fungal-type DNA-binding domain"/>
    <property type="match status" value="1"/>
</dbReference>